<evidence type="ECO:0000259" key="14">
    <source>
        <dbReference type="PROSITE" id="PS51715"/>
    </source>
</evidence>
<protein>
    <submittedName>
        <fullName evidence="15">(California timema) hypothetical protein</fullName>
    </submittedName>
</protein>
<evidence type="ECO:0000256" key="7">
    <source>
        <dbReference type="ARBA" id="ARBA00022989"/>
    </source>
</evidence>
<feature type="transmembrane region" description="Helical" evidence="13">
    <location>
        <begin position="455"/>
        <end position="472"/>
    </location>
</feature>
<dbReference type="Gene3D" id="1.20.58.420">
    <property type="entry name" value="AHSP"/>
    <property type="match status" value="1"/>
</dbReference>
<dbReference type="InterPro" id="IPR027417">
    <property type="entry name" value="P-loop_NTPase"/>
</dbReference>
<evidence type="ECO:0000256" key="10">
    <source>
        <dbReference type="ARBA" id="ARBA00049117"/>
    </source>
</evidence>
<evidence type="ECO:0000313" key="15">
    <source>
        <dbReference type="EMBL" id="CAD7575275.1"/>
    </source>
</evidence>
<evidence type="ECO:0000256" key="9">
    <source>
        <dbReference type="ARBA" id="ARBA00023136"/>
    </source>
</evidence>
<dbReference type="SUPFAM" id="SSF48340">
    <property type="entry name" value="Interferon-induced guanylate-binding protein 1 (GBP1), C-terminal domain"/>
    <property type="match status" value="1"/>
</dbReference>
<accession>A0A7R9JA13</accession>
<comment type="subcellular location">
    <subcellularLocation>
        <location evidence="1">Endoplasmic reticulum membrane</location>
        <topology evidence="1">Multi-pass membrane protein</topology>
    </subcellularLocation>
</comment>
<organism evidence="15">
    <name type="scientific">Timema californicum</name>
    <name type="common">California timema</name>
    <name type="synonym">Walking stick</name>
    <dbReference type="NCBI Taxonomy" id="61474"/>
    <lineage>
        <taxon>Eukaryota</taxon>
        <taxon>Metazoa</taxon>
        <taxon>Ecdysozoa</taxon>
        <taxon>Arthropoda</taxon>
        <taxon>Hexapoda</taxon>
        <taxon>Insecta</taxon>
        <taxon>Pterygota</taxon>
        <taxon>Neoptera</taxon>
        <taxon>Polyneoptera</taxon>
        <taxon>Phasmatodea</taxon>
        <taxon>Timematodea</taxon>
        <taxon>Timematoidea</taxon>
        <taxon>Timematidae</taxon>
        <taxon>Timema</taxon>
    </lineage>
</organism>
<evidence type="ECO:0000256" key="2">
    <source>
        <dbReference type="ARBA" id="ARBA00022692"/>
    </source>
</evidence>
<feature type="region of interest" description="Disordered" evidence="12">
    <location>
        <begin position="531"/>
        <end position="552"/>
    </location>
</feature>
<sequence>METQNLSLAYYSNTSNKLFGFVKFQGTPDWIGGNDTPLEGFSWRGGSERDTTGILIWSEVFLSKLPSGEEVAVLLIDTQGAFDSESTVRDCATVFALSTMVSSVQIYNLLHNIQEDDLQHLQLANALVVLSSTAQDREIEVRISLFTEYGRLALAEDSNSTPFQKLQFLVRDWSFPYEAPYGAQGGDNILKRRLQVNILLCQTINIQRLYHVLVAHQVSDKQHPELQSLREHITKCFSDISCFLMPHPGLKVATCPDFDGKLSDIEPEFQKHLKIFVPMVLASENLVIKEIAGQKVKAKELVQYFKSYLEIYKGDELPEPKSMLAATAEANNLAAVAAARETYVNLMEGVCGGGKPYLNTQMLETQHTHIKDKAMLQFRSKRKMGGDNFSEKYREKLDSDLEELFEQFRGHNESKNIFKAARTPAVFFALAVVFYILSGLFGLIGIYSVANICNMAMGVALITLILWAYIRYTRNHLNKLYSGEMREIGAQLDELANLIWDNLMKPTYQQLLEVGIRQAAMTATDSLGGNNGTNFNATSTNLTESNGRLKNT</sequence>
<dbReference type="PROSITE" id="PS51715">
    <property type="entry name" value="G_GB1_RHD3"/>
    <property type="match status" value="1"/>
</dbReference>
<dbReference type="CDD" id="cd01851">
    <property type="entry name" value="GBP"/>
    <property type="match status" value="1"/>
</dbReference>
<keyword evidence="8" id="KW-0342">GTP-binding</keyword>
<dbReference type="InterPro" id="IPR015894">
    <property type="entry name" value="Guanylate-bd_N"/>
</dbReference>
<dbReference type="Pfam" id="PF02263">
    <property type="entry name" value="GBP"/>
    <property type="match status" value="2"/>
</dbReference>
<keyword evidence="2 13" id="KW-0812">Transmembrane</keyword>
<keyword evidence="3" id="KW-0547">Nucleotide-binding</keyword>
<comment type="catalytic activity">
    <reaction evidence="10">
        <text>GTP + H2O = GDP + phosphate + H(+)</text>
        <dbReference type="Rhea" id="RHEA:19669"/>
        <dbReference type="ChEBI" id="CHEBI:15377"/>
        <dbReference type="ChEBI" id="CHEBI:15378"/>
        <dbReference type="ChEBI" id="CHEBI:37565"/>
        <dbReference type="ChEBI" id="CHEBI:43474"/>
        <dbReference type="ChEBI" id="CHEBI:58189"/>
    </reaction>
    <physiologicalReaction direction="left-to-right" evidence="10">
        <dbReference type="Rhea" id="RHEA:19670"/>
    </physiologicalReaction>
</comment>
<dbReference type="SUPFAM" id="SSF52540">
    <property type="entry name" value="P-loop containing nucleoside triphosphate hydrolases"/>
    <property type="match status" value="1"/>
</dbReference>
<keyword evidence="6" id="KW-0460">Magnesium</keyword>
<evidence type="ECO:0000256" key="8">
    <source>
        <dbReference type="ARBA" id="ARBA00023134"/>
    </source>
</evidence>
<evidence type="ECO:0000256" key="12">
    <source>
        <dbReference type="SAM" id="MobiDB-lite"/>
    </source>
</evidence>
<proteinExistence type="inferred from homology"/>
<evidence type="ECO:0000256" key="4">
    <source>
        <dbReference type="ARBA" id="ARBA00022801"/>
    </source>
</evidence>
<dbReference type="PANTHER" id="PTHR10751">
    <property type="entry name" value="GUANYLATE BINDING PROTEIN"/>
    <property type="match status" value="1"/>
</dbReference>
<feature type="domain" description="GB1/RHD3-type G" evidence="14">
    <location>
        <begin position="1"/>
        <end position="285"/>
    </location>
</feature>
<dbReference type="GO" id="GO:0005789">
    <property type="term" value="C:endoplasmic reticulum membrane"/>
    <property type="evidence" value="ECO:0007669"/>
    <property type="project" value="UniProtKB-SubCell"/>
</dbReference>
<evidence type="ECO:0000256" key="11">
    <source>
        <dbReference type="PROSITE-ProRule" id="PRU01052"/>
    </source>
</evidence>
<gene>
    <name evidence="15" type="ORF">TCMB3V08_LOCUS7872</name>
</gene>
<dbReference type="EMBL" id="OE183060">
    <property type="protein sequence ID" value="CAD7575275.1"/>
    <property type="molecule type" value="Genomic_DNA"/>
</dbReference>
<dbReference type="GO" id="GO:0005525">
    <property type="term" value="F:GTP binding"/>
    <property type="evidence" value="ECO:0007669"/>
    <property type="project" value="UniProtKB-KW"/>
</dbReference>
<comment type="similarity">
    <text evidence="11">Belongs to the TRAFAC class dynamin-like GTPase superfamily. GB1/RHD3 GTPase family.</text>
</comment>
<dbReference type="InterPro" id="IPR030386">
    <property type="entry name" value="G_GB1_RHD3_dom"/>
</dbReference>
<name>A0A7R9JA13_TIMCA</name>
<dbReference type="AlphaFoldDB" id="A0A7R9JA13"/>
<dbReference type="Gene3D" id="3.40.50.300">
    <property type="entry name" value="P-loop containing nucleotide triphosphate hydrolases"/>
    <property type="match status" value="1"/>
</dbReference>
<evidence type="ECO:0000256" key="5">
    <source>
        <dbReference type="ARBA" id="ARBA00022824"/>
    </source>
</evidence>
<evidence type="ECO:0000256" key="6">
    <source>
        <dbReference type="ARBA" id="ARBA00022842"/>
    </source>
</evidence>
<dbReference type="FunFam" id="1.20.58.420:FF:000001">
    <property type="entry name" value="Atlastin-1 isoform 1"/>
    <property type="match status" value="1"/>
</dbReference>
<keyword evidence="9 13" id="KW-0472">Membrane</keyword>
<feature type="transmembrane region" description="Helical" evidence="13">
    <location>
        <begin position="425"/>
        <end position="449"/>
    </location>
</feature>
<dbReference type="InterPro" id="IPR036543">
    <property type="entry name" value="Guanylate-bd_C_sf"/>
</dbReference>
<reference evidence="15" key="1">
    <citation type="submission" date="2020-11" db="EMBL/GenBank/DDBJ databases">
        <authorList>
            <person name="Tran Van P."/>
        </authorList>
    </citation>
    <scope>NUCLEOTIDE SEQUENCE</scope>
</reference>
<keyword evidence="7 13" id="KW-1133">Transmembrane helix</keyword>
<evidence type="ECO:0000256" key="1">
    <source>
        <dbReference type="ARBA" id="ARBA00004477"/>
    </source>
</evidence>
<dbReference type="GO" id="GO:0003924">
    <property type="term" value="F:GTPase activity"/>
    <property type="evidence" value="ECO:0007669"/>
    <property type="project" value="InterPro"/>
</dbReference>
<evidence type="ECO:0000256" key="3">
    <source>
        <dbReference type="ARBA" id="ARBA00022741"/>
    </source>
</evidence>
<evidence type="ECO:0000256" key="13">
    <source>
        <dbReference type="SAM" id="Phobius"/>
    </source>
</evidence>
<keyword evidence="5" id="KW-0256">Endoplasmic reticulum</keyword>
<keyword evidence="4" id="KW-0378">Hydrolase</keyword>